<organism evidence="12 13">
    <name type="scientific">Candidatus Buchananbacteria bacterium CG10_big_fil_rev_8_21_14_0_10_42_9</name>
    <dbReference type="NCBI Taxonomy" id="1974526"/>
    <lineage>
        <taxon>Bacteria</taxon>
        <taxon>Candidatus Buchananiibacteriota</taxon>
    </lineage>
</organism>
<dbReference type="GO" id="GO:0005886">
    <property type="term" value="C:plasma membrane"/>
    <property type="evidence" value="ECO:0007669"/>
    <property type="project" value="UniProtKB-SubCell"/>
</dbReference>
<feature type="domain" description="Membrane insertase YidC/Oxa/ALB C-terminal" evidence="11">
    <location>
        <begin position="30"/>
        <end position="230"/>
    </location>
</feature>
<evidence type="ECO:0000256" key="6">
    <source>
        <dbReference type="ARBA" id="ARBA00022989"/>
    </source>
</evidence>
<evidence type="ECO:0000259" key="11">
    <source>
        <dbReference type="Pfam" id="PF02096"/>
    </source>
</evidence>
<dbReference type="EMBL" id="PEZZ01000034">
    <property type="protein sequence ID" value="PIS04841.1"/>
    <property type="molecule type" value="Genomic_DNA"/>
</dbReference>
<evidence type="ECO:0000313" key="12">
    <source>
        <dbReference type="EMBL" id="PIS04841.1"/>
    </source>
</evidence>
<comment type="subcellular location">
    <subcellularLocation>
        <location evidence="1">Cell membrane</location>
        <topology evidence="1">Multi-pass membrane protein</topology>
    </subcellularLocation>
    <subcellularLocation>
        <location evidence="9">Membrane</location>
        <topology evidence="9">Multi-pass membrane protein</topology>
    </subcellularLocation>
</comment>
<dbReference type="PANTHER" id="PTHR12428:SF65">
    <property type="entry name" value="CYTOCHROME C OXIDASE ASSEMBLY PROTEIN COX18, MITOCHONDRIAL"/>
    <property type="match status" value="1"/>
</dbReference>
<evidence type="ECO:0000256" key="5">
    <source>
        <dbReference type="ARBA" id="ARBA00022927"/>
    </source>
</evidence>
<feature type="transmembrane region" description="Helical" evidence="10">
    <location>
        <begin position="7"/>
        <end position="24"/>
    </location>
</feature>
<keyword evidence="2" id="KW-0813">Transport</keyword>
<evidence type="ECO:0000256" key="8">
    <source>
        <dbReference type="ARBA" id="ARBA00023186"/>
    </source>
</evidence>
<evidence type="ECO:0000256" key="3">
    <source>
        <dbReference type="ARBA" id="ARBA00022475"/>
    </source>
</evidence>
<evidence type="ECO:0000256" key="1">
    <source>
        <dbReference type="ARBA" id="ARBA00004651"/>
    </source>
</evidence>
<keyword evidence="4 9" id="KW-0812">Transmembrane</keyword>
<accession>A0A2H0W2V6</accession>
<keyword evidence="8" id="KW-0143">Chaperone</keyword>
<evidence type="ECO:0000256" key="7">
    <source>
        <dbReference type="ARBA" id="ARBA00023136"/>
    </source>
</evidence>
<sequence length="258" mass="29160">MFQIYQTFFYQPIFNLLVWLVNVIPGNDIGIAIILLTIIIKGVLFPFSLKSIRSQRTLQQLQPKVEALRKKYGNKKEEMAQELMKLYRTEKVNPLSSCLPLLIQLPFFIAVYRVFISGLTNGSFDLLYPFIENPGTISPVTLGFFDLSKPNIILALITGAAQFFQTKMMVGKRQPNIPGAGDERTMAAMNKQMTYMMPAITVIIGISLPAGLILYWFVTTLLMIAQQHYTFKTHPAEKPAVVEGEVVEMVEKSEGKEE</sequence>
<dbReference type="AlphaFoldDB" id="A0A2H0W2V6"/>
<protein>
    <recommendedName>
        <fullName evidence="11">Membrane insertase YidC/Oxa/ALB C-terminal domain-containing protein</fullName>
    </recommendedName>
</protein>
<dbReference type="GO" id="GO:0015031">
    <property type="term" value="P:protein transport"/>
    <property type="evidence" value="ECO:0007669"/>
    <property type="project" value="UniProtKB-KW"/>
</dbReference>
<dbReference type="CDD" id="cd20070">
    <property type="entry name" value="5TM_YidC_Alb3"/>
    <property type="match status" value="1"/>
</dbReference>
<evidence type="ECO:0000256" key="10">
    <source>
        <dbReference type="SAM" id="Phobius"/>
    </source>
</evidence>
<dbReference type="InterPro" id="IPR028055">
    <property type="entry name" value="YidC/Oxa/ALB_C"/>
</dbReference>
<dbReference type="GO" id="GO:0051205">
    <property type="term" value="P:protein insertion into membrane"/>
    <property type="evidence" value="ECO:0007669"/>
    <property type="project" value="TreeGrafter"/>
</dbReference>
<dbReference type="Pfam" id="PF02096">
    <property type="entry name" value="60KD_IMP"/>
    <property type="match status" value="1"/>
</dbReference>
<comment type="caution">
    <text evidence="12">The sequence shown here is derived from an EMBL/GenBank/DDBJ whole genome shotgun (WGS) entry which is preliminary data.</text>
</comment>
<evidence type="ECO:0000256" key="9">
    <source>
        <dbReference type="RuleBase" id="RU003945"/>
    </source>
</evidence>
<feature type="transmembrane region" description="Helical" evidence="10">
    <location>
        <begin position="195"/>
        <end position="218"/>
    </location>
</feature>
<evidence type="ECO:0000256" key="2">
    <source>
        <dbReference type="ARBA" id="ARBA00022448"/>
    </source>
</evidence>
<keyword evidence="6 10" id="KW-1133">Transmembrane helix</keyword>
<name>A0A2H0W2V6_9BACT</name>
<dbReference type="PANTHER" id="PTHR12428">
    <property type="entry name" value="OXA1"/>
    <property type="match status" value="1"/>
</dbReference>
<feature type="transmembrane region" description="Helical" evidence="10">
    <location>
        <begin position="94"/>
        <end position="116"/>
    </location>
</feature>
<feature type="transmembrane region" description="Helical" evidence="10">
    <location>
        <begin position="30"/>
        <end position="49"/>
    </location>
</feature>
<proteinExistence type="inferred from homology"/>
<dbReference type="Proteomes" id="UP000230935">
    <property type="component" value="Unassembled WGS sequence"/>
</dbReference>
<keyword evidence="3" id="KW-1003">Cell membrane</keyword>
<gene>
    <name evidence="12" type="ORF">COT81_04255</name>
</gene>
<reference evidence="13" key="1">
    <citation type="submission" date="2017-09" db="EMBL/GenBank/DDBJ databases">
        <title>Depth-based differentiation of microbial function through sediment-hosted aquifers and enrichment of novel symbionts in the deep terrestrial subsurface.</title>
        <authorList>
            <person name="Probst A.J."/>
            <person name="Ladd B."/>
            <person name="Jarett J.K."/>
            <person name="Geller-Mcgrath D.E."/>
            <person name="Sieber C.M.K."/>
            <person name="Emerson J.B."/>
            <person name="Anantharaman K."/>
            <person name="Thomas B.C."/>
            <person name="Malmstrom R."/>
            <person name="Stieglmeier M."/>
            <person name="Klingl A."/>
            <person name="Woyke T."/>
            <person name="Ryan C.M."/>
            <person name="Banfield J.F."/>
        </authorList>
    </citation>
    <scope>NUCLEOTIDE SEQUENCE [LARGE SCALE GENOMIC DNA]</scope>
</reference>
<dbReference type="InterPro" id="IPR047196">
    <property type="entry name" value="YidC_ALB_C"/>
</dbReference>
<keyword evidence="5" id="KW-0653">Protein transport</keyword>
<dbReference type="NCBIfam" id="TIGR03592">
    <property type="entry name" value="yidC_oxa1_cterm"/>
    <property type="match status" value="1"/>
</dbReference>
<dbReference type="GO" id="GO:0032977">
    <property type="term" value="F:membrane insertase activity"/>
    <property type="evidence" value="ECO:0007669"/>
    <property type="project" value="InterPro"/>
</dbReference>
<evidence type="ECO:0000256" key="4">
    <source>
        <dbReference type="ARBA" id="ARBA00022692"/>
    </source>
</evidence>
<comment type="similarity">
    <text evidence="9">Belongs to the OXA1/ALB3/YidC family.</text>
</comment>
<dbReference type="InterPro" id="IPR001708">
    <property type="entry name" value="YidC/ALB3/OXA1/COX18"/>
</dbReference>
<evidence type="ECO:0000313" key="13">
    <source>
        <dbReference type="Proteomes" id="UP000230935"/>
    </source>
</evidence>
<keyword evidence="7 10" id="KW-0472">Membrane</keyword>